<dbReference type="InterPro" id="IPR035909">
    <property type="entry name" value="CheB_C"/>
</dbReference>
<organism evidence="6 7">
    <name type="scientific">Dyadobacter koreensis</name>
    <dbReference type="NCBI Taxonomy" id="408657"/>
    <lineage>
        <taxon>Bacteria</taxon>
        <taxon>Pseudomonadati</taxon>
        <taxon>Bacteroidota</taxon>
        <taxon>Cytophagia</taxon>
        <taxon>Cytophagales</taxon>
        <taxon>Spirosomataceae</taxon>
        <taxon>Dyadobacter</taxon>
    </lineage>
</organism>
<dbReference type="InterPro" id="IPR000673">
    <property type="entry name" value="Sig_transdc_resp-reg_Me-estase"/>
</dbReference>
<feature type="active site" evidence="4">
    <location>
        <position position="45"/>
    </location>
</feature>
<dbReference type="GO" id="GO:0005737">
    <property type="term" value="C:cytoplasm"/>
    <property type="evidence" value="ECO:0007669"/>
    <property type="project" value="InterPro"/>
</dbReference>
<dbReference type="GO" id="GO:0000156">
    <property type="term" value="F:phosphorelay response regulator activity"/>
    <property type="evidence" value="ECO:0007669"/>
    <property type="project" value="InterPro"/>
</dbReference>
<keyword evidence="7" id="KW-1185">Reference proteome</keyword>
<dbReference type="PROSITE" id="PS50122">
    <property type="entry name" value="CHEB"/>
    <property type="match status" value="1"/>
</dbReference>
<dbReference type="Proteomes" id="UP000199532">
    <property type="component" value="Unassembled WGS sequence"/>
</dbReference>
<evidence type="ECO:0000313" key="7">
    <source>
        <dbReference type="Proteomes" id="UP000199532"/>
    </source>
</evidence>
<dbReference type="GO" id="GO:0008984">
    <property type="term" value="F:protein-glutamate methylesterase activity"/>
    <property type="evidence" value="ECO:0007669"/>
    <property type="project" value="UniProtKB-EC"/>
</dbReference>
<dbReference type="PANTHER" id="PTHR42872">
    <property type="entry name" value="PROTEIN-GLUTAMATE METHYLESTERASE/PROTEIN-GLUTAMINE GLUTAMINASE"/>
    <property type="match status" value="1"/>
</dbReference>
<keyword evidence="4" id="KW-0145">Chemotaxis</keyword>
<dbReference type="Pfam" id="PF01339">
    <property type="entry name" value="CheB_methylest"/>
    <property type="match status" value="1"/>
</dbReference>
<keyword evidence="1 4" id="KW-0378">Hydrolase</keyword>
<proteinExistence type="predicted"/>
<sequence>MEENDLKNKFKVVVIGGSAGSLSVLFEMLPALRTDLSIAIILVLHRKNSADSSLSALLSTKTLIPTREVEDKDPILPGNIYLAPADYHLLIEKDYIFSLDYSEKVNFSRPSLDVTFESAADVFGPDLTAILLSGANDDGTEGLIAVKKTDGFAIAQKPESAQMPFMPQHAISNMEIDLVLDIKGISDFINSLATH</sequence>
<dbReference type="STRING" id="408657.SAMN04487995_4199"/>
<evidence type="ECO:0000256" key="4">
    <source>
        <dbReference type="PROSITE-ProRule" id="PRU00050"/>
    </source>
</evidence>
<dbReference type="EMBL" id="FNXY01000006">
    <property type="protein sequence ID" value="SEJ32351.1"/>
    <property type="molecule type" value="Genomic_DNA"/>
</dbReference>
<feature type="active site" evidence="4">
    <location>
        <position position="18"/>
    </location>
</feature>
<evidence type="ECO:0000259" key="5">
    <source>
        <dbReference type="PROSITE" id="PS50122"/>
    </source>
</evidence>
<dbReference type="EC" id="3.1.1.61" evidence="2"/>
<dbReference type="AlphaFoldDB" id="A0A1H6XTJ1"/>
<feature type="domain" description="CheB-type methylesterase" evidence="5">
    <location>
        <begin position="6"/>
        <end position="195"/>
    </location>
</feature>
<dbReference type="OrthoDB" id="1524092at2"/>
<gene>
    <name evidence="6" type="ORF">SAMN04487995_4199</name>
</gene>
<feature type="active site" evidence="4">
    <location>
        <position position="138"/>
    </location>
</feature>
<evidence type="ECO:0000313" key="6">
    <source>
        <dbReference type="EMBL" id="SEJ32351.1"/>
    </source>
</evidence>
<dbReference type="CDD" id="cd16433">
    <property type="entry name" value="CheB"/>
    <property type="match status" value="1"/>
</dbReference>
<protein>
    <recommendedName>
        <fullName evidence="2">protein-glutamate methylesterase</fullName>
        <ecNumber evidence="2">3.1.1.61</ecNumber>
    </recommendedName>
</protein>
<reference evidence="6 7" key="1">
    <citation type="submission" date="2016-10" db="EMBL/GenBank/DDBJ databases">
        <authorList>
            <person name="de Groot N.N."/>
        </authorList>
    </citation>
    <scope>NUCLEOTIDE SEQUENCE [LARGE SCALE GENOMIC DNA]</scope>
    <source>
        <strain evidence="6 7">DSM 19938</strain>
    </source>
</reference>
<evidence type="ECO:0000256" key="2">
    <source>
        <dbReference type="ARBA" id="ARBA00039140"/>
    </source>
</evidence>
<dbReference type="RefSeq" id="WP_090338183.1">
    <property type="nucleotide sequence ID" value="NZ_FNXY01000006.1"/>
</dbReference>
<accession>A0A1H6XTJ1</accession>
<evidence type="ECO:0000256" key="3">
    <source>
        <dbReference type="ARBA" id="ARBA00048267"/>
    </source>
</evidence>
<dbReference type="GO" id="GO:0006935">
    <property type="term" value="P:chemotaxis"/>
    <property type="evidence" value="ECO:0007669"/>
    <property type="project" value="UniProtKB-UniRule"/>
</dbReference>
<dbReference type="PANTHER" id="PTHR42872:SF6">
    <property type="entry name" value="PROTEIN-GLUTAMATE METHYLESTERASE_PROTEIN-GLUTAMINE GLUTAMINASE"/>
    <property type="match status" value="1"/>
</dbReference>
<dbReference type="Gene3D" id="3.40.50.180">
    <property type="entry name" value="Methylesterase CheB, C-terminal domain"/>
    <property type="match status" value="1"/>
</dbReference>
<dbReference type="SUPFAM" id="SSF52738">
    <property type="entry name" value="Methylesterase CheB, C-terminal domain"/>
    <property type="match status" value="1"/>
</dbReference>
<comment type="catalytic activity">
    <reaction evidence="3">
        <text>[protein]-L-glutamate 5-O-methyl ester + H2O = L-glutamyl-[protein] + methanol + H(+)</text>
        <dbReference type="Rhea" id="RHEA:23236"/>
        <dbReference type="Rhea" id="RHEA-COMP:10208"/>
        <dbReference type="Rhea" id="RHEA-COMP:10311"/>
        <dbReference type="ChEBI" id="CHEBI:15377"/>
        <dbReference type="ChEBI" id="CHEBI:15378"/>
        <dbReference type="ChEBI" id="CHEBI:17790"/>
        <dbReference type="ChEBI" id="CHEBI:29973"/>
        <dbReference type="ChEBI" id="CHEBI:82795"/>
        <dbReference type="EC" id="3.1.1.61"/>
    </reaction>
</comment>
<name>A0A1H6XTJ1_9BACT</name>
<evidence type="ECO:0000256" key="1">
    <source>
        <dbReference type="ARBA" id="ARBA00022801"/>
    </source>
</evidence>